<evidence type="ECO:0000256" key="1">
    <source>
        <dbReference type="ARBA" id="ARBA00023002"/>
    </source>
</evidence>
<organism evidence="4 5">
    <name type="scientific">Geodia barretti</name>
    <name type="common">Barrett's horny sponge</name>
    <dbReference type="NCBI Taxonomy" id="519541"/>
    <lineage>
        <taxon>Eukaryota</taxon>
        <taxon>Metazoa</taxon>
        <taxon>Porifera</taxon>
        <taxon>Demospongiae</taxon>
        <taxon>Heteroscleromorpha</taxon>
        <taxon>Tetractinellida</taxon>
        <taxon>Astrophorina</taxon>
        <taxon>Geodiidae</taxon>
        <taxon>Geodia</taxon>
    </lineage>
</organism>
<dbReference type="InterPro" id="IPR020471">
    <property type="entry name" value="AKR"/>
</dbReference>
<comment type="caution">
    <text evidence="4">The sequence shown here is derived from an EMBL/GenBank/DDBJ whole genome shotgun (WGS) entry which is preliminary data.</text>
</comment>
<dbReference type="Gene3D" id="3.20.20.100">
    <property type="entry name" value="NADP-dependent oxidoreductase domain"/>
    <property type="match status" value="1"/>
</dbReference>
<accession>A0AA35RUT5</accession>
<dbReference type="PANTHER" id="PTHR43364">
    <property type="entry name" value="NADH-SPECIFIC METHYLGLYOXAL REDUCTASE-RELATED"/>
    <property type="match status" value="1"/>
</dbReference>
<keyword evidence="5" id="KW-1185">Reference proteome</keyword>
<gene>
    <name evidence="4" type="ORF">GBAR_LOCUS10922</name>
</gene>
<evidence type="ECO:0000313" key="4">
    <source>
        <dbReference type="EMBL" id="CAI8018089.1"/>
    </source>
</evidence>
<dbReference type="CDD" id="cd19084">
    <property type="entry name" value="AKR_AKR11B1-like"/>
    <property type="match status" value="1"/>
</dbReference>
<dbReference type="InterPro" id="IPR050523">
    <property type="entry name" value="AKR_Detox_Biosynth"/>
</dbReference>
<evidence type="ECO:0000313" key="5">
    <source>
        <dbReference type="Proteomes" id="UP001174909"/>
    </source>
</evidence>
<dbReference type="PANTHER" id="PTHR43364:SF4">
    <property type="entry name" value="NAD(P)-LINKED OXIDOREDUCTASE SUPERFAMILY PROTEIN"/>
    <property type="match status" value="1"/>
</dbReference>
<dbReference type="Proteomes" id="UP001174909">
    <property type="component" value="Unassembled WGS sequence"/>
</dbReference>
<keyword evidence="1" id="KW-0560">Oxidoreductase</keyword>
<feature type="domain" description="NADP-dependent oxidoreductase" evidence="3">
    <location>
        <begin position="16"/>
        <end position="312"/>
    </location>
</feature>
<dbReference type="PROSITE" id="PS00062">
    <property type="entry name" value="ALDOKETO_REDUCTASE_2"/>
    <property type="match status" value="1"/>
</dbReference>
<evidence type="ECO:0000256" key="2">
    <source>
        <dbReference type="ARBA" id="ARBA00038157"/>
    </source>
</evidence>
<dbReference type="InterPro" id="IPR023210">
    <property type="entry name" value="NADP_OxRdtase_dom"/>
</dbReference>
<comment type="similarity">
    <text evidence="2">Belongs to the aldo/keto reductase family. Aldo/keto reductase 2 subfamily.</text>
</comment>
<name>A0AA35RUT5_GEOBA</name>
<evidence type="ECO:0000259" key="3">
    <source>
        <dbReference type="Pfam" id="PF00248"/>
    </source>
</evidence>
<dbReference type="AlphaFoldDB" id="A0AA35RUT5"/>
<dbReference type="InterPro" id="IPR036812">
    <property type="entry name" value="NAD(P)_OxRdtase_dom_sf"/>
</dbReference>
<proteinExistence type="inferred from homology"/>
<dbReference type="GO" id="GO:0005829">
    <property type="term" value="C:cytosol"/>
    <property type="evidence" value="ECO:0007669"/>
    <property type="project" value="TreeGrafter"/>
</dbReference>
<reference evidence="4" key="1">
    <citation type="submission" date="2023-03" db="EMBL/GenBank/DDBJ databases">
        <authorList>
            <person name="Steffen K."/>
            <person name="Cardenas P."/>
        </authorList>
    </citation>
    <scope>NUCLEOTIDE SEQUENCE</scope>
</reference>
<dbReference type="EMBL" id="CASHTH010001687">
    <property type="protein sequence ID" value="CAI8018089.1"/>
    <property type="molecule type" value="Genomic_DNA"/>
</dbReference>
<dbReference type="GO" id="GO:0016491">
    <property type="term" value="F:oxidoreductase activity"/>
    <property type="evidence" value="ECO:0007669"/>
    <property type="project" value="UniProtKB-KW"/>
</dbReference>
<protein>
    <submittedName>
        <fullName evidence="4">Aldo-keto reductase YhdN</fullName>
    </submittedName>
</protein>
<dbReference type="Pfam" id="PF00248">
    <property type="entry name" value="Aldo_ket_red"/>
    <property type="match status" value="1"/>
</dbReference>
<dbReference type="InterPro" id="IPR018170">
    <property type="entry name" value="Aldo/ket_reductase_CS"/>
</dbReference>
<dbReference type="PRINTS" id="PR00069">
    <property type="entry name" value="ALDKETRDTASE"/>
</dbReference>
<dbReference type="SUPFAM" id="SSF51430">
    <property type="entry name" value="NAD(P)-linked oxidoreductase"/>
    <property type="match status" value="1"/>
</dbReference>
<sequence>MEYRRFGPTDMTVSVLGFGCWEMGGTYGDVDGSELYAAVNRAVDLGINCFDTAPAYGRGESEIVLGRALGDRRKDVIVVTKCGVGYADRPKGRDSRMVSVFASVEQSLQNLGTDYLDVLLIHWPDVNTPFDETMHALDSLVRQGKVRAVGVSNFTLDQINECEDVRSVDIVQYGLNMFDRRMEQEIFPHCLDQGTGVMVYGPLAFGLLTGAMSADTTFGNNDWRATGGRPGWNVGVFAEEHFQRNLQVVEELKPIAQARGKKMPHLALRWVLSNPAVSVALVGTRTVREVEENVAGLEWALSGADLEQIDAVFQRYGVDTHPEIVIDPDE</sequence>